<dbReference type="Pfam" id="PF08279">
    <property type="entry name" value="HTH_11"/>
    <property type="match status" value="1"/>
</dbReference>
<name>A0A1J5R5G2_9ZZZZ</name>
<organism evidence="2">
    <name type="scientific">mine drainage metagenome</name>
    <dbReference type="NCBI Taxonomy" id="410659"/>
    <lineage>
        <taxon>unclassified sequences</taxon>
        <taxon>metagenomes</taxon>
        <taxon>ecological metagenomes</taxon>
    </lineage>
</organism>
<dbReference type="AlphaFoldDB" id="A0A1J5R5G2"/>
<feature type="domain" description="Helix-turn-helix type 11" evidence="1">
    <location>
        <begin position="6"/>
        <end position="57"/>
    </location>
</feature>
<gene>
    <name evidence="2" type="ORF">GALL_308480</name>
</gene>
<accession>A0A1J5R5G2</accession>
<dbReference type="EMBL" id="MLJW01000430">
    <property type="protein sequence ID" value="OIQ87287.1"/>
    <property type="molecule type" value="Genomic_DNA"/>
</dbReference>
<protein>
    <submittedName>
        <fullName evidence="2">HTH domain protein</fullName>
    </submittedName>
</protein>
<evidence type="ECO:0000313" key="2">
    <source>
        <dbReference type="EMBL" id="OIQ87287.1"/>
    </source>
</evidence>
<dbReference type="InterPro" id="IPR036388">
    <property type="entry name" value="WH-like_DNA-bd_sf"/>
</dbReference>
<proteinExistence type="predicted"/>
<comment type="caution">
    <text evidence="2">The sequence shown here is derived from an EMBL/GenBank/DDBJ whole genome shotgun (WGS) entry which is preliminary data.</text>
</comment>
<dbReference type="Gene3D" id="1.10.10.10">
    <property type="entry name" value="Winged helix-like DNA-binding domain superfamily/Winged helix DNA-binding domain"/>
    <property type="match status" value="1"/>
</dbReference>
<reference evidence="2" key="1">
    <citation type="submission" date="2016-10" db="EMBL/GenBank/DDBJ databases">
        <title>Sequence of Gallionella enrichment culture.</title>
        <authorList>
            <person name="Poehlein A."/>
            <person name="Muehling M."/>
            <person name="Daniel R."/>
        </authorList>
    </citation>
    <scope>NUCLEOTIDE SEQUENCE</scope>
</reference>
<sequence>MSRAERLLQLIQALRRRRYPASCADLARELNISLRTLCRDIAALQMRGARIDGERGVALRAAAGLHVAAADVLG</sequence>
<dbReference type="InterPro" id="IPR036390">
    <property type="entry name" value="WH_DNA-bd_sf"/>
</dbReference>
<evidence type="ECO:0000259" key="1">
    <source>
        <dbReference type="Pfam" id="PF08279"/>
    </source>
</evidence>
<dbReference type="SUPFAM" id="SSF46785">
    <property type="entry name" value="Winged helix' DNA-binding domain"/>
    <property type="match status" value="1"/>
</dbReference>
<dbReference type="InterPro" id="IPR013196">
    <property type="entry name" value="HTH_11"/>
</dbReference>